<dbReference type="PANTHER" id="PTHR47510:SF3">
    <property type="entry name" value="ENDO_EXONUCLEASE_PHOSPHATASE DOMAIN-CONTAINING PROTEIN"/>
    <property type="match status" value="1"/>
</dbReference>
<evidence type="ECO:0000313" key="2">
    <source>
        <dbReference type="EMBL" id="KAK3537460.1"/>
    </source>
</evidence>
<reference evidence="2" key="1">
    <citation type="submission" date="2023-06" db="EMBL/GenBank/DDBJ databases">
        <title>Male Hemibagrus guttatus genome.</title>
        <authorList>
            <person name="Bian C."/>
        </authorList>
    </citation>
    <scope>NUCLEOTIDE SEQUENCE</scope>
    <source>
        <strain evidence="2">Male_cb2023</strain>
        <tissue evidence="2">Muscle</tissue>
    </source>
</reference>
<evidence type="ECO:0000313" key="3">
    <source>
        <dbReference type="Proteomes" id="UP001274896"/>
    </source>
</evidence>
<organism evidence="2 3">
    <name type="scientific">Hemibagrus guttatus</name>
    <dbReference type="NCBI Taxonomy" id="175788"/>
    <lineage>
        <taxon>Eukaryota</taxon>
        <taxon>Metazoa</taxon>
        <taxon>Chordata</taxon>
        <taxon>Craniata</taxon>
        <taxon>Vertebrata</taxon>
        <taxon>Euteleostomi</taxon>
        <taxon>Actinopterygii</taxon>
        <taxon>Neopterygii</taxon>
        <taxon>Teleostei</taxon>
        <taxon>Ostariophysi</taxon>
        <taxon>Siluriformes</taxon>
        <taxon>Bagridae</taxon>
        <taxon>Hemibagrus</taxon>
    </lineage>
</organism>
<keyword evidence="1" id="KW-0175">Coiled coil</keyword>
<protein>
    <submittedName>
        <fullName evidence="2">Uncharacterized protein</fullName>
    </submittedName>
</protein>
<feature type="coiled-coil region" evidence="1">
    <location>
        <begin position="91"/>
        <end position="122"/>
    </location>
</feature>
<proteinExistence type="predicted"/>
<accession>A0AAE0V331</accession>
<evidence type="ECO:0000256" key="1">
    <source>
        <dbReference type="SAM" id="Coils"/>
    </source>
</evidence>
<dbReference type="PANTHER" id="PTHR47510">
    <property type="entry name" value="REVERSE TRANSCRIPTASE DOMAIN-CONTAINING PROTEIN"/>
    <property type="match status" value="1"/>
</dbReference>
<sequence length="122" mass="14282">MSQPTTTRTFSKWSPEAEEMLKDCFECTDWSVLQEIHNGNIEDITHCLTVYLNFCMDIIVPARTVPSFLNDKPWITSEVKLLLNPKKKAFKDNDKAELKRIQKELKSSLKEAKETYKRKVEK</sequence>
<name>A0AAE0V331_9TELE</name>
<keyword evidence="3" id="KW-1185">Reference proteome</keyword>
<gene>
    <name evidence="2" type="ORF">QTP70_011288</name>
</gene>
<dbReference type="Proteomes" id="UP001274896">
    <property type="component" value="Unassembled WGS sequence"/>
</dbReference>
<dbReference type="EMBL" id="JAUCMX010000008">
    <property type="protein sequence ID" value="KAK3537460.1"/>
    <property type="molecule type" value="Genomic_DNA"/>
</dbReference>
<dbReference type="AlphaFoldDB" id="A0AAE0V331"/>
<comment type="caution">
    <text evidence="2">The sequence shown here is derived from an EMBL/GenBank/DDBJ whole genome shotgun (WGS) entry which is preliminary data.</text>
</comment>